<dbReference type="Proteomes" id="UP000030205">
    <property type="component" value="Segment"/>
</dbReference>
<sequence length="135" mass="14954">MGFGADIRRASQKVLVQTSEQAKKVVVKFTENVIQDTPVKTGRTKGGWRSSIGAPYATETIRLDPTGEMAKAEARVVARQLPNDKDWTFYFSNLTPYAGKLEFLGWSQQAPNGMVRINVAKLPMLIRQAIAEGKL</sequence>
<evidence type="ECO:0008006" key="3">
    <source>
        <dbReference type="Google" id="ProtNLM"/>
    </source>
</evidence>
<dbReference type="GeneID" id="24608621"/>
<gene>
    <name evidence="1" type="ORF">CPT_Seurat10</name>
</gene>
<protein>
    <recommendedName>
        <fullName evidence="3">Tail protein</fullName>
    </recommendedName>
</protein>
<dbReference type="RefSeq" id="YP_009151954.1">
    <property type="nucleotide sequence ID" value="NC_027378.1"/>
</dbReference>
<dbReference type="KEGG" id="vg:24608621"/>
<evidence type="ECO:0000313" key="1">
    <source>
        <dbReference type="EMBL" id="AIW03873.1"/>
    </source>
</evidence>
<accession>A0A0A0RVY5</accession>
<proteinExistence type="predicted"/>
<name>A0A0A0RVY5_9CAUD</name>
<evidence type="ECO:0000313" key="2">
    <source>
        <dbReference type="Proteomes" id="UP000030205"/>
    </source>
</evidence>
<dbReference type="OrthoDB" id="16937at10239"/>
<organism evidence="1 2">
    <name type="scientific">Escherichia phage Seurat</name>
    <dbReference type="NCBI Taxonomy" id="1540098"/>
    <lineage>
        <taxon>Viruses</taxon>
        <taxon>Duplodnaviria</taxon>
        <taxon>Heunggongvirae</taxon>
        <taxon>Uroviricota</taxon>
        <taxon>Caudoviricetes</taxon>
        <taxon>Queuovirinae</taxon>
        <taxon>Seuratvirus</taxon>
        <taxon>Seuratvirus seurat</taxon>
    </lineage>
</organism>
<dbReference type="EMBL" id="KM236243">
    <property type="protein sequence ID" value="AIW03873.1"/>
    <property type="molecule type" value="Genomic_DNA"/>
</dbReference>
<keyword evidence="2" id="KW-1185">Reference proteome</keyword>
<reference evidence="1 2" key="1">
    <citation type="submission" date="2014-07" db="EMBL/GenBank/DDBJ databases">
        <title>The Complete Genome of Enterotoxigenic Escherichia coli Siphophage Seurat.</title>
        <authorList>
            <person name="Doan D.P."/>
            <person name="Lessor L.E."/>
            <person name="Hernandez A.C."/>
            <person name="Everett G.F.K."/>
        </authorList>
    </citation>
    <scope>NUCLEOTIDE SEQUENCE [LARGE SCALE GENOMIC DNA]</scope>
</reference>